<accession>A0A381T203</accession>
<evidence type="ECO:0000256" key="2">
    <source>
        <dbReference type="ARBA" id="ARBA00023002"/>
    </source>
</evidence>
<dbReference type="Gene3D" id="3.20.20.30">
    <property type="entry name" value="Luciferase-like domain"/>
    <property type="match status" value="1"/>
</dbReference>
<protein>
    <recommendedName>
        <fullName evidence="4">Luciferase-like domain-containing protein</fullName>
    </recommendedName>
</protein>
<name>A0A381T203_9ZZZZ</name>
<dbReference type="SUPFAM" id="SSF51679">
    <property type="entry name" value="Bacterial luciferase-like"/>
    <property type="match status" value="1"/>
</dbReference>
<dbReference type="EMBL" id="UINC01003906">
    <property type="protein sequence ID" value="SVA10232.1"/>
    <property type="molecule type" value="Genomic_DNA"/>
</dbReference>
<dbReference type="GO" id="GO:0005829">
    <property type="term" value="C:cytosol"/>
    <property type="evidence" value="ECO:0007669"/>
    <property type="project" value="TreeGrafter"/>
</dbReference>
<evidence type="ECO:0000256" key="1">
    <source>
        <dbReference type="ARBA" id="ARBA00022630"/>
    </source>
</evidence>
<dbReference type="InterPro" id="IPR011251">
    <property type="entry name" value="Luciferase-like_dom"/>
</dbReference>
<dbReference type="PANTHER" id="PTHR30137:SF16">
    <property type="entry name" value="BLL0895 PROTEIN"/>
    <property type="match status" value="1"/>
</dbReference>
<evidence type="ECO:0000259" key="4">
    <source>
        <dbReference type="Pfam" id="PF00296"/>
    </source>
</evidence>
<keyword evidence="3" id="KW-0503">Monooxygenase</keyword>
<proteinExistence type="predicted"/>
<reference evidence="5" key="1">
    <citation type="submission" date="2018-05" db="EMBL/GenBank/DDBJ databases">
        <authorList>
            <person name="Lanie J.A."/>
            <person name="Ng W.-L."/>
            <person name="Kazmierczak K.M."/>
            <person name="Andrzejewski T.M."/>
            <person name="Davidsen T.M."/>
            <person name="Wayne K.J."/>
            <person name="Tettelin H."/>
            <person name="Glass J.I."/>
            <person name="Rusch D."/>
            <person name="Podicherti R."/>
            <person name="Tsui H.-C.T."/>
            <person name="Winkler M.E."/>
        </authorList>
    </citation>
    <scope>NUCLEOTIDE SEQUENCE</scope>
</reference>
<feature type="domain" description="Luciferase-like" evidence="4">
    <location>
        <begin position="4"/>
        <end position="308"/>
    </location>
</feature>
<dbReference type="InterPro" id="IPR050766">
    <property type="entry name" value="Bact_Lucif_Oxidored"/>
</dbReference>
<dbReference type="Pfam" id="PF00296">
    <property type="entry name" value="Bac_luciferase"/>
    <property type="match status" value="1"/>
</dbReference>
<gene>
    <name evidence="5" type="ORF">METZ01_LOCUS63086</name>
</gene>
<keyword evidence="1" id="KW-0285">Flavoprotein</keyword>
<dbReference type="AlphaFoldDB" id="A0A381T203"/>
<dbReference type="InterPro" id="IPR036661">
    <property type="entry name" value="Luciferase-like_sf"/>
</dbReference>
<keyword evidence="2" id="KW-0560">Oxidoreductase</keyword>
<dbReference type="GO" id="GO:0004497">
    <property type="term" value="F:monooxygenase activity"/>
    <property type="evidence" value="ECO:0007669"/>
    <property type="project" value="UniProtKB-KW"/>
</dbReference>
<organism evidence="5">
    <name type="scientific">marine metagenome</name>
    <dbReference type="NCBI Taxonomy" id="408172"/>
    <lineage>
        <taxon>unclassified sequences</taxon>
        <taxon>metagenomes</taxon>
        <taxon>ecological metagenomes</taxon>
    </lineage>
</organism>
<sequence>MANMRFGVFLAPHHPIGENPTLQLQSDLKLASQLDELGYDEFWCGEHHSTGWEVIASPEIFLAAAAERTQRIKLGTGVISLPYHHPFMVAQRLVQLDHQSRGRLIFGSGPGALPSDAHTLGLDPMLLRDRQDEAMGVIRKLFEGEERFSYESDWFKLRDAKLHLKPLQKNMEFAVASQISPSGMTLAGKHQAGVLSIGAMVAEGMRSLPTQWSFAEESAAKHGNSVDRKNWRIVMNWHIAETRKEARLQAKEGLLRHNNDYSVATLNPDEGTIYKSPDDAVDGVAFSENSTAVIGTPDDLIAKIKEMISITGGFGCVIGFAHDWANRENTLKSWDLVARYVIPEINGLLDDYRESHEFVTNNRETWVRAREAVMNKIESNERSAEIMETQGYEGEKSKS</sequence>
<evidence type="ECO:0000256" key="3">
    <source>
        <dbReference type="ARBA" id="ARBA00023033"/>
    </source>
</evidence>
<dbReference type="GO" id="GO:0016705">
    <property type="term" value="F:oxidoreductase activity, acting on paired donors, with incorporation or reduction of molecular oxygen"/>
    <property type="evidence" value="ECO:0007669"/>
    <property type="project" value="InterPro"/>
</dbReference>
<evidence type="ECO:0000313" key="5">
    <source>
        <dbReference type="EMBL" id="SVA10232.1"/>
    </source>
</evidence>
<dbReference type="PANTHER" id="PTHR30137">
    <property type="entry name" value="LUCIFERASE-LIKE MONOOXYGENASE"/>
    <property type="match status" value="1"/>
</dbReference>